<reference evidence="2" key="1">
    <citation type="journal article" date="2021" name="Open Biol.">
        <title>Shared evolutionary footprints suggest mitochondrial oxidative damage underlies multiple complex I losses in fungi.</title>
        <authorList>
            <person name="Schikora-Tamarit M.A."/>
            <person name="Marcet-Houben M."/>
            <person name="Nosek J."/>
            <person name="Gabaldon T."/>
        </authorList>
    </citation>
    <scope>NUCLEOTIDE SEQUENCE</scope>
    <source>
        <strain evidence="2">CBS2887</strain>
    </source>
</reference>
<dbReference type="AlphaFoldDB" id="A0A9P8PZP2"/>
<accession>A0A9P8PZP2</accession>
<feature type="region of interest" description="Disordered" evidence="1">
    <location>
        <begin position="52"/>
        <end position="121"/>
    </location>
</feature>
<feature type="non-terminal residue" evidence="2">
    <location>
        <position position="1"/>
    </location>
</feature>
<evidence type="ECO:0000313" key="3">
    <source>
        <dbReference type="Proteomes" id="UP000774326"/>
    </source>
</evidence>
<feature type="compositionally biased region" description="Low complexity" evidence="1">
    <location>
        <begin position="97"/>
        <end position="107"/>
    </location>
</feature>
<keyword evidence="3" id="KW-1185">Reference proteome</keyword>
<comment type="caution">
    <text evidence="2">The sequence shown here is derived from an EMBL/GenBank/DDBJ whole genome shotgun (WGS) entry which is preliminary data.</text>
</comment>
<dbReference type="Proteomes" id="UP000774326">
    <property type="component" value="Unassembled WGS sequence"/>
</dbReference>
<sequence>SSNIGAPIDRRKRRNYTLYNINKIPNVDRMALIGQYKNGDDELGITGSHAGTEVTTTADSQRPISFATESKSVASRNNKFPTGPKSKSITATTRNGSSQSTKTSSTTGNAYYPGRGKSSKYHQATYKNSEILHNLSDNRLYSYIPKEELKHAEYNLEHKLSNKSEFNPAKNNLLIRPFLRPTQNKMGETHGCIVIYGGVIMAVAGAFDRNLARQRACWVAMHIGGCFDYPPDPSSENYQEEMDDYDNIWFDQDCPERLGYLYEKIMKGLKGKKRGVGFQGWKGLDLRWTRLKPWCYHQKGSKCPGWKSQH</sequence>
<evidence type="ECO:0000256" key="1">
    <source>
        <dbReference type="SAM" id="MobiDB-lite"/>
    </source>
</evidence>
<name>A0A9P8PZP2_WICPI</name>
<feature type="compositionally biased region" description="Polar residues" evidence="1">
    <location>
        <begin position="53"/>
        <end position="96"/>
    </location>
</feature>
<protein>
    <submittedName>
        <fullName evidence="2">Uncharacterized protein</fullName>
    </submittedName>
</protein>
<proteinExistence type="predicted"/>
<dbReference type="EMBL" id="JAEUBG010004471">
    <property type="protein sequence ID" value="KAH3681308.1"/>
    <property type="molecule type" value="Genomic_DNA"/>
</dbReference>
<evidence type="ECO:0000313" key="2">
    <source>
        <dbReference type="EMBL" id="KAH3681308.1"/>
    </source>
</evidence>
<organism evidence="2 3">
    <name type="scientific">Wickerhamomyces pijperi</name>
    <name type="common">Yeast</name>
    <name type="synonym">Pichia pijperi</name>
    <dbReference type="NCBI Taxonomy" id="599730"/>
    <lineage>
        <taxon>Eukaryota</taxon>
        <taxon>Fungi</taxon>
        <taxon>Dikarya</taxon>
        <taxon>Ascomycota</taxon>
        <taxon>Saccharomycotina</taxon>
        <taxon>Saccharomycetes</taxon>
        <taxon>Phaffomycetales</taxon>
        <taxon>Wickerhamomycetaceae</taxon>
        <taxon>Wickerhamomyces</taxon>
    </lineage>
</organism>
<reference evidence="2" key="2">
    <citation type="submission" date="2021-01" db="EMBL/GenBank/DDBJ databases">
        <authorList>
            <person name="Schikora-Tamarit M.A."/>
        </authorList>
    </citation>
    <scope>NUCLEOTIDE SEQUENCE</scope>
    <source>
        <strain evidence="2">CBS2887</strain>
    </source>
</reference>
<gene>
    <name evidence="2" type="ORF">WICPIJ_007728</name>
</gene>